<evidence type="ECO:0000256" key="1">
    <source>
        <dbReference type="ARBA" id="ARBA00002442"/>
    </source>
</evidence>
<dbReference type="Proteomes" id="UP000199064">
    <property type="component" value="Unassembled WGS sequence"/>
</dbReference>
<evidence type="ECO:0000313" key="14">
    <source>
        <dbReference type="Proteomes" id="UP000199064"/>
    </source>
</evidence>
<dbReference type="GO" id="GO:0005886">
    <property type="term" value="C:plasma membrane"/>
    <property type="evidence" value="ECO:0007669"/>
    <property type="project" value="UniProtKB-SubCell"/>
</dbReference>
<accession>A0A1H4KI23</accession>
<keyword evidence="10 12" id="KW-1133">Transmembrane helix</keyword>
<dbReference type="EMBL" id="FNSL01000001">
    <property type="protein sequence ID" value="SEB58063.1"/>
    <property type="molecule type" value="Genomic_DNA"/>
</dbReference>
<dbReference type="InterPro" id="IPR007078">
    <property type="entry name" value="Haem_export_protD_CcmD"/>
</dbReference>
<evidence type="ECO:0000256" key="6">
    <source>
        <dbReference type="ARBA" id="ARBA00022475"/>
    </source>
</evidence>
<keyword evidence="5 12" id="KW-0813">Transport</keyword>
<keyword evidence="9 12" id="KW-0201">Cytochrome c-type biogenesis</keyword>
<evidence type="ECO:0000256" key="5">
    <source>
        <dbReference type="ARBA" id="ARBA00022448"/>
    </source>
</evidence>
<evidence type="ECO:0000256" key="10">
    <source>
        <dbReference type="ARBA" id="ARBA00022989"/>
    </source>
</evidence>
<evidence type="ECO:0000256" key="11">
    <source>
        <dbReference type="ARBA" id="ARBA00023136"/>
    </source>
</evidence>
<evidence type="ECO:0000256" key="8">
    <source>
        <dbReference type="ARBA" id="ARBA00022692"/>
    </source>
</evidence>
<dbReference type="AlphaFoldDB" id="A0A1H4KI23"/>
<comment type="function">
    <text evidence="1 12">Required for the export of heme to the periplasm for the biogenesis of c-type cytochromes.</text>
</comment>
<dbReference type="GO" id="GO:0015886">
    <property type="term" value="P:heme transport"/>
    <property type="evidence" value="ECO:0007669"/>
    <property type="project" value="InterPro"/>
</dbReference>
<evidence type="ECO:0000256" key="9">
    <source>
        <dbReference type="ARBA" id="ARBA00022748"/>
    </source>
</evidence>
<comment type="subcellular location">
    <subcellularLocation>
        <location evidence="2 12">Cell inner membrane</location>
        <topology evidence="2 12">Single-pass membrane protein</topology>
    </subcellularLocation>
</comment>
<evidence type="ECO:0000256" key="7">
    <source>
        <dbReference type="ARBA" id="ARBA00022519"/>
    </source>
</evidence>
<keyword evidence="11 12" id="KW-0472">Membrane</keyword>
<organism evidence="13 14">
    <name type="scientific">Nitratireductor aquibiodomus</name>
    <dbReference type="NCBI Taxonomy" id="204799"/>
    <lineage>
        <taxon>Bacteria</taxon>
        <taxon>Pseudomonadati</taxon>
        <taxon>Pseudomonadota</taxon>
        <taxon>Alphaproteobacteria</taxon>
        <taxon>Hyphomicrobiales</taxon>
        <taxon>Phyllobacteriaceae</taxon>
        <taxon>Nitratireductor</taxon>
    </lineage>
</organism>
<evidence type="ECO:0000256" key="3">
    <source>
        <dbReference type="ARBA" id="ARBA00008741"/>
    </source>
</evidence>
<evidence type="ECO:0000256" key="2">
    <source>
        <dbReference type="ARBA" id="ARBA00004377"/>
    </source>
</evidence>
<dbReference type="GO" id="GO:0017004">
    <property type="term" value="P:cytochrome complex assembly"/>
    <property type="evidence" value="ECO:0007669"/>
    <property type="project" value="UniProtKB-KW"/>
</dbReference>
<dbReference type="Pfam" id="PF04995">
    <property type="entry name" value="CcmD"/>
    <property type="match status" value="1"/>
</dbReference>
<dbReference type="RefSeq" id="WP_007010672.1">
    <property type="nucleotide sequence ID" value="NZ_FNSL01000001.1"/>
</dbReference>
<reference evidence="14" key="1">
    <citation type="submission" date="2016-10" db="EMBL/GenBank/DDBJ databases">
        <authorList>
            <person name="Varghese N."/>
            <person name="Submissions S."/>
        </authorList>
    </citation>
    <scope>NUCLEOTIDE SEQUENCE [LARGE SCALE GENOMIC DNA]</scope>
    <source>
        <strain evidence="14">ES.061</strain>
    </source>
</reference>
<proteinExistence type="inferred from homology"/>
<dbReference type="NCBIfam" id="TIGR03141">
    <property type="entry name" value="cytochro_ccmD"/>
    <property type="match status" value="1"/>
</dbReference>
<gene>
    <name evidence="13" type="ORF">SAMN05216452_2263</name>
</gene>
<evidence type="ECO:0000256" key="4">
    <source>
        <dbReference type="ARBA" id="ARBA00016461"/>
    </source>
</evidence>
<protein>
    <recommendedName>
        <fullName evidence="4 12">Heme exporter protein D</fullName>
    </recommendedName>
</protein>
<evidence type="ECO:0000256" key="12">
    <source>
        <dbReference type="RuleBase" id="RU363101"/>
    </source>
</evidence>
<evidence type="ECO:0000313" key="13">
    <source>
        <dbReference type="EMBL" id="SEB58063.1"/>
    </source>
</evidence>
<keyword evidence="7 12" id="KW-0997">Cell inner membrane</keyword>
<sequence>MTHAAYVFAAYGISALVIAGLGLWILIDQAGRKRELKELEERGIRRRSDRKAPKK</sequence>
<feature type="transmembrane region" description="Helical" evidence="12">
    <location>
        <begin position="6"/>
        <end position="27"/>
    </location>
</feature>
<comment type="similarity">
    <text evidence="3 12">Belongs to the CcmD/CycX/HelD family.</text>
</comment>
<name>A0A1H4KI23_9HYPH</name>
<keyword evidence="8 12" id="KW-0812">Transmembrane</keyword>
<keyword evidence="6 12" id="KW-1003">Cell membrane</keyword>
<keyword evidence="14" id="KW-1185">Reference proteome</keyword>